<dbReference type="EMBL" id="AMZH03005138">
    <property type="protein sequence ID" value="RRT67157.1"/>
    <property type="molecule type" value="Genomic_DNA"/>
</dbReference>
<dbReference type="AlphaFoldDB" id="A0A426ZSZ9"/>
<feature type="compositionally biased region" description="Basic residues" evidence="1">
    <location>
        <begin position="102"/>
        <end position="112"/>
    </location>
</feature>
<name>A0A426ZSZ9_ENSVE</name>
<dbReference type="Proteomes" id="UP000287651">
    <property type="component" value="Unassembled WGS sequence"/>
</dbReference>
<feature type="region of interest" description="Disordered" evidence="1">
    <location>
        <begin position="99"/>
        <end position="133"/>
    </location>
</feature>
<feature type="compositionally biased region" description="Basic residues" evidence="1">
    <location>
        <begin position="48"/>
        <end position="58"/>
    </location>
</feature>
<gene>
    <name evidence="2" type="ORF">B296_00032017</name>
</gene>
<feature type="compositionally biased region" description="Basic and acidic residues" evidence="1">
    <location>
        <begin position="121"/>
        <end position="133"/>
    </location>
</feature>
<reference evidence="2 3" key="1">
    <citation type="journal article" date="2014" name="Agronomy (Basel)">
        <title>A Draft Genome Sequence for Ensete ventricosum, the Drought-Tolerant Tree Against Hunger.</title>
        <authorList>
            <person name="Harrison J."/>
            <person name="Moore K.A."/>
            <person name="Paszkiewicz K."/>
            <person name="Jones T."/>
            <person name="Grant M."/>
            <person name="Ambacheew D."/>
            <person name="Muzemil S."/>
            <person name="Studholme D.J."/>
        </authorList>
    </citation>
    <scope>NUCLEOTIDE SEQUENCE [LARGE SCALE GENOMIC DNA]</scope>
</reference>
<evidence type="ECO:0000313" key="2">
    <source>
        <dbReference type="EMBL" id="RRT67157.1"/>
    </source>
</evidence>
<sequence>MAFRFPNKKRHQILRNLQGVSRETSNGFFDRIHYKKRSKTNGIEKSKNHPKKKMGKKRQQILRYLQGKGRESSNGFFDGNRHRSFSLSLFPLRPLVAGGSKVRGRRRRRRHWVGNGTGRGDGGKRMGRGELKV</sequence>
<proteinExistence type="predicted"/>
<protein>
    <submittedName>
        <fullName evidence="2">Uncharacterized protein</fullName>
    </submittedName>
</protein>
<accession>A0A426ZSZ9</accession>
<evidence type="ECO:0000313" key="3">
    <source>
        <dbReference type="Proteomes" id="UP000287651"/>
    </source>
</evidence>
<comment type="caution">
    <text evidence="2">The sequence shown here is derived from an EMBL/GenBank/DDBJ whole genome shotgun (WGS) entry which is preliminary data.</text>
</comment>
<organism evidence="2 3">
    <name type="scientific">Ensete ventricosum</name>
    <name type="common">Abyssinian banana</name>
    <name type="synonym">Musa ensete</name>
    <dbReference type="NCBI Taxonomy" id="4639"/>
    <lineage>
        <taxon>Eukaryota</taxon>
        <taxon>Viridiplantae</taxon>
        <taxon>Streptophyta</taxon>
        <taxon>Embryophyta</taxon>
        <taxon>Tracheophyta</taxon>
        <taxon>Spermatophyta</taxon>
        <taxon>Magnoliopsida</taxon>
        <taxon>Liliopsida</taxon>
        <taxon>Zingiberales</taxon>
        <taxon>Musaceae</taxon>
        <taxon>Ensete</taxon>
    </lineage>
</organism>
<evidence type="ECO:0000256" key="1">
    <source>
        <dbReference type="SAM" id="MobiDB-lite"/>
    </source>
</evidence>
<feature type="region of interest" description="Disordered" evidence="1">
    <location>
        <begin position="26"/>
        <end position="58"/>
    </location>
</feature>